<name>A0A1R3JIS5_COCAP</name>
<protein>
    <submittedName>
        <fullName evidence="1">Uncharacterized protein</fullName>
    </submittedName>
</protein>
<dbReference type="AlphaFoldDB" id="A0A1R3JIS5"/>
<proteinExistence type="predicted"/>
<dbReference type="Gramene" id="OMO94677">
    <property type="protein sequence ID" value="OMO94677"/>
    <property type="gene ID" value="CCACVL1_05887"/>
</dbReference>
<dbReference type="EMBL" id="AWWV01007795">
    <property type="protein sequence ID" value="OMO94677.1"/>
    <property type="molecule type" value="Genomic_DNA"/>
</dbReference>
<organism evidence="1 2">
    <name type="scientific">Corchorus capsularis</name>
    <name type="common">Jute</name>
    <dbReference type="NCBI Taxonomy" id="210143"/>
    <lineage>
        <taxon>Eukaryota</taxon>
        <taxon>Viridiplantae</taxon>
        <taxon>Streptophyta</taxon>
        <taxon>Embryophyta</taxon>
        <taxon>Tracheophyta</taxon>
        <taxon>Spermatophyta</taxon>
        <taxon>Magnoliopsida</taxon>
        <taxon>eudicotyledons</taxon>
        <taxon>Gunneridae</taxon>
        <taxon>Pentapetalae</taxon>
        <taxon>rosids</taxon>
        <taxon>malvids</taxon>
        <taxon>Malvales</taxon>
        <taxon>Malvaceae</taxon>
        <taxon>Grewioideae</taxon>
        <taxon>Apeibeae</taxon>
        <taxon>Corchorus</taxon>
    </lineage>
</organism>
<sequence length="48" mass="5357">VAELDPLATAKWQQALEEKDKAIERKHRSVSTMKFKANDGENVDGDGE</sequence>
<gene>
    <name evidence="1" type="ORF">CCACVL1_05887</name>
</gene>
<evidence type="ECO:0000313" key="2">
    <source>
        <dbReference type="Proteomes" id="UP000188268"/>
    </source>
</evidence>
<reference evidence="1 2" key="1">
    <citation type="submission" date="2013-09" db="EMBL/GenBank/DDBJ databases">
        <title>Corchorus capsularis genome sequencing.</title>
        <authorList>
            <person name="Alam M."/>
            <person name="Haque M.S."/>
            <person name="Islam M.S."/>
            <person name="Emdad E.M."/>
            <person name="Islam M.M."/>
            <person name="Ahmed B."/>
            <person name="Halim A."/>
            <person name="Hossen Q.M.M."/>
            <person name="Hossain M.Z."/>
            <person name="Ahmed R."/>
            <person name="Khan M.M."/>
            <person name="Islam R."/>
            <person name="Rashid M.M."/>
            <person name="Khan S.A."/>
            <person name="Rahman M.S."/>
            <person name="Alam M."/>
        </authorList>
    </citation>
    <scope>NUCLEOTIDE SEQUENCE [LARGE SCALE GENOMIC DNA]</scope>
    <source>
        <strain evidence="2">cv. CVL-1</strain>
        <tissue evidence="1">Whole seedling</tissue>
    </source>
</reference>
<comment type="caution">
    <text evidence="1">The sequence shown here is derived from an EMBL/GenBank/DDBJ whole genome shotgun (WGS) entry which is preliminary data.</text>
</comment>
<evidence type="ECO:0000313" key="1">
    <source>
        <dbReference type="EMBL" id="OMO94677.1"/>
    </source>
</evidence>
<accession>A0A1R3JIS5</accession>
<dbReference type="Proteomes" id="UP000188268">
    <property type="component" value="Unassembled WGS sequence"/>
</dbReference>
<keyword evidence="2" id="KW-1185">Reference proteome</keyword>
<feature type="non-terminal residue" evidence="1">
    <location>
        <position position="1"/>
    </location>
</feature>